<proteinExistence type="predicted"/>
<evidence type="ECO:0000313" key="1">
    <source>
        <dbReference type="EMBL" id="CAE6439946.1"/>
    </source>
</evidence>
<gene>
    <name evidence="1" type="ORF">RDB_LOCUS127596</name>
</gene>
<dbReference type="AlphaFoldDB" id="A0A8H3ARL3"/>
<evidence type="ECO:0000313" key="2">
    <source>
        <dbReference type="Proteomes" id="UP000663846"/>
    </source>
</evidence>
<dbReference type="EMBL" id="CAJMWS010000384">
    <property type="protein sequence ID" value="CAE6439946.1"/>
    <property type="molecule type" value="Genomic_DNA"/>
</dbReference>
<reference evidence="1" key="1">
    <citation type="submission" date="2021-01" db="EMBL/GenBank/DDBJ databases">
        <authorList>
            <person name="Kaushik A."/>
        </authorList>
    </citation>
    <scope>NUCLEOTIDE SEQUENCE</scope>
    <source>
        <strain evidence="1">AG1-1C</strain>
    </source>
</reference>
<dbReference type="Proteomes" id="UP000663846">
    <property type="component" value="Unassembled WGS sequence"/>
</dbReference>
<organism evidence="1 2">
    <name type="scientific">Rhizoctonia solani</name>
    <dbReference type="NCBI Taxonomy" id="456999"/>
    <lineage>
        <taxon>Eukaryota</taxon>
        <taxon>Fungi</taxon>
        <taxon>Dikarya</taxon>
        <taxon>Basidiomycota</taxon>
        <taxon>Agaricomycotina</taxon>
        <taxon>Agaricomycetes</taxon>
        <taxon>Cantharellales</taxon>
        <taxon>Ceratobasidiaceae</taxon>
        <taxon>Rhizoctonia</taxon>
    </lineage>
</organism>
<sequence length="688" mass="79456">MSFIPSRNHLWEWVKGVDGQGRVRIQFPFELAWYREQPCTQFRSLEHREEAGAYSIRHEFVALNMMDGSICRVERMGDPHTRLEALSQHGSPAHDVAQFYRPKAKSEAKLDTSRLIAKITFPKNLDLMDVLLICRAIQEGDKTRNYTLRTFNCYFFSLAIQMCLCRLCVDWEDTVSRDEWYSKLSSAITALPDALQPNRTPLLLQAFSAFNKGEKRTKKKFLDGVQRKLRVEVGSRFEIFHNQLNCNLLDGVLWYSSLPTIPIWFLKKKTQQVINDILQTKISNAKSSRHNPKLSESQRQLNNQLIEALAKLVSLAEVEHGIEHCLNTIDVCSHARQNPTPRRSKSRVGHPLNVPPLMDFRSTVEFRQEFTFAQYVVGFWVQIMTVLVARLTFSGILNIIVLQPPSKPRLMIDERLSQIIQQKEPLGSVASNQGVDPRLQQIEDLIHDELAVWNKPPWDDITQVIQDKLPEWTLKPNQQTFQVRFNESITRSESLSIVEIQEHILDRIKFHAGLVENIGGDSAHMTKSEIQLEMSKVWTLIRDNDVSVKPVSPVNDADGHHLSSFGKEWETEKWYADLIKFADKMPQRGRVAWEKILDRGDSRSGKSRRMRWKEFDKVGSLGYTQLLVVFEVDPNPGDLVVGIKKFRISGREWAWQRISIPAISPWAEFSFYLLSETVTIRFPGRLPR</sequence>
<accession>A0A8H3ARL3</accession>
<comment type="caution">
    <text evidence="1">The sequence shown here is derived from an EMBL/GenBank/DDBJ whole genome shotgun (WGS) entry which is preliminary data.</text>
</comment>
<name>A0A8H3ARL3_9AGAM</name>
<protein>
    <submittedName>
        <fullName evidence="1">Uncharacterized protein</fullName>
    </submittedName>
</protein>